<evidence type="ECO:0000256" key="1">
    <source>
        <dbReference type="SAM" id="MobiDB-lite"/>
    </source>
</evidence>
<evidence type="ECO:0008006" key="4">
    <source>
        <dbReference type="Google" id="ProtNLM"/>
    </source>
</evidence>
<dbReference type="EMBL" id="BQNB010019670">
    <property type="protein sequence ID" value="GJT87809.1"/>
    <property type="molecule type" value="Genomic_DNA"/>
</dbReference>
<accession>A0ABQ5HK85</accession>
<organism evidence="2 3">
    <name type="scientific">Tanacetum coccineum</name>
    <dbReference type="NCBI Taxonomy" id="301880"/>
    <lineage>
        <taxon>Eukaryota</taxon>
        <taxon>Viridiplantae</taxon>
        <taxon>Streptophyta</taxon>
        <taxon>Embryophyta</taxon>
        <taxon>Tracheophyta</taxon>
        <taxon>Spermatophyta</taxon>
        <taxon>Magnoliopsida</taxon>
        <taxon>eudicotyledons</taxon>
        <taxon>Gunneridae</taxon>
        <taxon>Pentapetalae</taxon>
        <taxon>asterids</taxon>
        <taxon>campanulids</taxon>
        <taxon>Asterales</taxon>
        <taxon>Asteraceae</taxon>
        <taxon>Asteroideae</taxon>
        <taxon>Anthemideae</taxon>
        <taxon>Anthemidinae</taxon>
        <taxon>Tanacetum</taxon>
    </lineage>
</organism>
<feature type="compositionally biased region" description="Basic and acidic residues" evidence="1">
    <location>
        <begin position="79"/>
        <end position="96"/>
    </location>
</feature>
<reference evidence="2" key="2">
    <citation type="submission" date="2022-01" db="EMBL/GenBank/DDBJ databases">
        <authorList>
            <person name="Yamashiro T."/>
            <person name="Shiraishi A."/>
            <person name="Satake H."/>
            <person name="Nakayama K."/>
        </authorList>
    </citation>
    <scope>NUCLEOTIDE SEQUENCE</scope>
</reference>
<evidence type="ECO:0000313" key="3">
    <source>
        <dbReference type="Proteomes" id="UP001151760"/>
    </source>
</evidence>
<evidence type="ECO:0000313" key="2">
    <source>
        <dbReference type="EMBL" id="GJT87809.1"/>
    </source>
</evidence>
<dbReference type="Proteomes" id="UP001151760">
    <property type="component" value="Unassembled WGS sequence"/>
</dbReference>
<sequence length="265" mass="29698">MEVISHFMMGEVIDLEEIVDDCFGRKRICIKTKQEDNILERFKIIIRGKVYNVRAKELAVWTPSFNEVNVNKYCSDDESVKGSDEVKDESCKHRNSDVASDVEEVSDTFFGGSDVKNDDTHDQVLNSNAEKNSPDPFNIYDLLTKKSDRMANSDKDSSLPFPPGFTPNRDPSSIDSQKANAPPSNVHQMQTDILSSRVLENTEVVDECHSSDSHGIKRKLKTGGSILDVLDSMINIGHTMGYNMEGCIKDMEKIIESQGVRDGLQ</sequence>
<feature type="region of interest" description="Disordered" evidence="1">
    <location>
        <begin position="79"/>
        <end position="186"/>
    </location>
</feature>
<name>A0ABQ5HK85_9ASTR</name>
<feature type="compositionally biased region" description="Basic and acidic residues" evidence="1">
    <location>
        <begin position="143"/>
        <end position="157"/>
    </location>
</feature>
<comment type="caution">
    <text evidence="2">The sequence shown here is derived from an EMBL/GenBank/DDBJ whole genome shotgun (WGS) entry which is preliminary data.</text>
</comment>
<proteinExistence type="predicted"/>
<feature type="compositionally biased region" description="Polar residues" evidence="1">
    <location>
        <begin position="169"/>
        <end position="186"/>
    </location>
</feature>
<reference evidence="2" key="1">
    <citation type="journal article" date="2022" name="Int. J. Mol. Sci.">
        <title>Draft Genome of Tanacetum Coccineum: Genomic Comparison of Closely Related Tanacetum-Family Plants.</title>
        <authorList>
            <person name="Yamashiro T."/>
            <person name="Shiraishi A."/>
            <person name="Nakayama K."/>
            <person name="Satake H."/>
        </authorList>
    </citation>
    <scope>NUCLEOTIDE SEQUENCE</scope>
</reference>
<protein>
    <recommendedName>
        <fullName evidence="4">RNA-directed DNA polymerase, eukaryota</fullName>
    </recommendedName>
</protein>
<gene>
    <name evidence="2" type="ORF">Tco_1069526</name>
</gene>
<keyword evidence="3" id="KW-1185">Reference proteome</keyword>